<gene>
    <name evidence="1" type="ORF">M094_1846</name>
</gene>
<sequence length="37" mass="4659">MRERKDYTAIYQSLTRIKRMKGYETIEEGRMRRKNHI</sequence>
<dbReference type="AlphaFoldDB" id="A0A078RXY4"/>
<evidence type="ECO:0000313" key="2">
    <source>
        <dbReference type="Proteomes" id="UP000028013"/>
    </source>
</evidence>
<dbReference type="Proteomes" id="UP000028013">
    <property type="component" value="Unassembled WGS sequence"/>
</dbReference>
<accession>A0A078RXY4</accession>
<name>A0A078RXY4_BACUN</name>
<reference evidence="1 2" key="1">
    <citation type="submission" date="2014-04" db="EMBL/GenBank/DDBJ databases">
        <authorList>
            <person name="Sears C."/>
            <person name="Carroll K."/>
            <person name="Sack B.R."/>
            <person name="Qadri F."/>
            <person name="Myers L.L."/>
            <person name="Chung G.-T."/>
            <person name="Escheverria P."/>
            <person name="Fraser C.M."/>
            <person name="Sadzewicz L."/>
            <person name="Shefchek K.A."/>
            <person name="Tallon L."/>
            <person name="Das S.P."/>
            <person name="Daugherty S."/>
            <person name="Mongodin E.F."/>
        </authorList>
    </citation>
    <scope>NUCLEOTIDE SEQUENCE [LARGE SCALE GENOMIC DNA]</scope>
    <source>
        <strain evidence="1 2">3978 T3 ii</strain>
    </source>
</reference>
<proteinExistence type="predicted"/>
<comment type="caution">
    <text evidence="1">The sequence shown here is derived from an EMBL/GenBank/DDBJ whole genome shotgun (WGS) entry which is preliminary data.</text>
</comment>
<dbReference type="PATRIC" id="fig|1339349.3.peg.2997"/>
<protein>
    <submittedName>
        <fullName evidence="1">Uncharacterized protein</fullName>
    </submittedName>
</protein>
<evidence type="ECO:0000313" key="1">
    <source>
        <dbReference type="EMBL" id="KDS49742.1"/>
    </source>
</evidence>
<dbReference type="EMBL" id="JNHN01000175">
    <property type="protein sequence ID" value="KDS49742.1"/>
    <property type="molecule type" value="Genomic_DNA"/>
</dbReference>
<organism evidence="1 2">
    <name type="scientific">Bacteroides uniformis str. 3978 T3 ii</name>
    <dbReference type="NCBI Taxonomy" id="1339349"/>
    <lineage>
        <taxon>Bacteria</taxon>
        <taxon>Pseudomonadati</taxon>
        <taxon>Bacteroidota</taxon>
        <taxon>Bacteroidia</taxon>
        <taxon>Bacteroidales</taxon>
        <taxon>Bacteroidaceae</taxon>
        <taxon>Bacteroides</taxon>
    </lineage>
</organism>